<keyword evidence="5" id="KW-0863">Zinc-finger</keyword>
<dbReference type="FunFam" id="3.40.50.410:FF:000015">
    <property type="entry name" value="General transcription factor IIH subunit 2"/>
    <property type="match status" value="1"/>
</dbReference>
<keyword evidence="3 11" id="KW-0479">Metal-binding</keyword>
<keyword evidence="4" id="KW-0227">DNA damage</keyword>
<keyword evidence="6 11" id="KW-0862">Zinc</keyword>
<dbReference type="InterPro" id="IPR036465">
    <property type="entry name" value="vWFA_dom_sf"/>
</dbReference>
<dbReference type="Pfam" id="PF04056">
    <property type="entry name" value="Ssl1"/>
    <property type="match status" value="1"/>
</dbReference>
<proteinExistence type="inferred from homology"/>
<dbReference type="PROSITE" id="PS50234">
    <property type="entry name" value="VWFA"/>
    <property type="match status" value="1"/>
</dbReference>
<dbReference type="PANTHER" id="PTHR12695:SF2">
    <property type="entry name" value="GENERAL TRANSCRIPTION FACTOR IIH SUBUNIT 2-RELATED"/>
    <property type="match status" value="1"/>
</dbReference>
<evidence type="ECO:0000256" key="9">
    <source>
        <dbReference type="ARBA" id="ARBA00023204"/>
    </source>
</evidence>
<name>A0A4P9XPD2_9FUNG</name>
<evidence type="ECO:0000256" key="8">
    <source>
        <dbReference type="ARBA" id="ARBA00023163"/>
    </source>
</evidence>
<dbReference type="InterPro" id="IPR002035">
    <property type="entry name" value="VWF_A"/>
</dbReference>
<evidence type="ECO:0000313" key="16">
    <source>
        <dbReference type="Proteomes" id="UP000271241"/>
    </source>
</evidence>
<evidence type="ECO:0000256" key="3">
    <source>
        <dbReference type="ARBA" id="ARBA00022723"/>
    </source>
</evidence>
<evidence type="ECO:0000256" key="13">
    <source>
        <dbReference type="SAM" id="MobiDB-lite"/>
    </source>
</evidence>
<dbReference type="PROSITE" id="PS00028">
    <property type="entry name" value="ZINC_FINGER_C2H2_1"/>
    <property type="match status" value="1"/>
</dbReference>
<dbReference type="NCBIfam" id="TIGR00622">
    <property type="entry name" value="ssl1"/>
    <property type="match status" value="1"/>
</dbReference>
<dbReference type="SUPFAM" id="SSF57889">
    <property type="entry name" value="Cysteine-rich domain"/>
    <property type="match status" value="1"/>
</dbReference>
<dbReference type="GO" id="GO:0008270">
    <property type="term" value="F:zinc ion binding"/>
    <property type="evidence" value="ECO:0007669"/>
    <property type="project" value="UniProtKB-UniRule"/>
</dbReference>
<dbReference type="AlphaFoldDB" id="A0A4P9XPD2"/>
<dbReference type="PIRSF" id="PIRSF015919">
    <property type="entry name" value="TFIIH_SSL1"/>
    <property type="match status" value="1"/>
</dbReference>
<dbReference type="CDD" id="cd01453">
    <property type="entry name" value="vWA_transcription_factor_IIH_type"/>
    <property type="match status" value="1"/>
</dbReference>
<dbReference type="Gene3D" id="3.30.40.10">
    <property type="entry name" value="Zinc/RING finger domain, C3HC4 (zinc finger)"/>
    <property type="match status" value="1"/>
</dbReference>
<evidence type="ECO:0000256" key="1">
    <source>
        <dbReference type="ARBA" id="ARBA00004123"/>
    </source>
</evidence>
<dbReference type="STRING" id="78915.A0A4P9XPD2"/>
<feature type="domain" description="VWFA" evidence="14">
    <location>
        <begin position="82"/>
        <end position="261"/>
    </location>
</feature>
<evidence type="ECO:0000256" key="6">
    <source>
        <dbReference type="ARBA" id="ARBA00022833"/>
    </source>
</evidence>
<dbReference type="GO" id="GO:0006289">
    <property type="term" value="P:nucleotide-excision repair"/>
    <property type="evidence" value="ECO:0007669"/>
    <property type="project" value="UniProtKB-UniRule"/>
</dbReference>
<evidence type="ECO:0000259" key="14">
    <source>
        <dbReference type="PROSITE" id="PS50234"/>
    </source>
</evidence>
<keyword evidence="7 11" id="KW-0805">Transcription regulation</keyword>
<dbReference type="PANTHER" id="PTHR12695">
    <property type="entry name" value="GENERAL TRANSCRIPTION FACTOR IIH SUBUNIT 2"/>
    <property type="match status" value="1"/>
</dbReference>
<feature type="region of interest" description="Disordered" evidence="13">
    <location>
        <begin position="1"/>
        <end position="28"/>
    </location>
</feature>
<dbReference type="GO" id="GO:0006351">
    <property type="term" value="P:DNA-templated transcription"/>
    <property type="evidence" value="ECO:0007669"/>
    <property type="project" value="InterPro"/>
</dbReference>
<evidence type="ECO:0000256" key="10">
    <source>
        <dbReference type="ARBA" id="ARBA00023242"/>
    </source>
</evidence>
<feature type="zinc finger region" description="C4-type" evidence="12">
    <location>
        <begin position="302"/>
        <end position="319"/>
    </location>
</feature>
<keyword evidence="8 11" id="KW-0804">Transcription</keyword>
<dbReference type="OrthoDB" id="284275at2759"/>
<dbReference type="SMART" id="SM00327">
    <property type="entry name" value="VWA"/>
    <property type="match status" value="1"/>
</dbReference>
<dbReference type="InterPro" id="IPR004595">
    <property type="entry name" value="TFIIH_C1-like_dom"/>
</dbReference>
<keyword evidence="10 11" id="KW-0539">Nucleus</keyword>
<evidence type="ECO:0000256" key="11">
    <source>
        <dbReference type="PIRNR" id="PIRNR015919"/>
    </source>
</evidence>
<dbReference type="GO" id="GO:0006357">
    <property type="term" value="P:regulation of transcription by RNA polymerase II"/>
    <property type="evidence" value="ECO:0007669"/>
    <property type="project" value="UniProtKB-UniRule"/>
</dbReference>
<dbReference type="InterPro" id="IPR013083">
    <property type="entry name" value="Znf_RING/FYVE/PHD"/>
</dbReference>
<dbReference type="InterPro" id="IPR046349">
    <property type="entry name" value="C1-like_sf"/>
</dbReference>
<sequence length="411" mass="45722">MPPPPPPPYTQEEDVDVDIEGDDEDTGKEQGLAWEEFKRSWDVLQEDEEGSLQSVVATIKQQQIRRRLLRDTDTIQRGIIRFLFLVLDLSNAMLEKDLRPSRLDLTLTLAESFIGEYFDQNPISQLGIIITRDGVAEKLTELSGNPMEHIRALKEKKNKETAGEPSLQNALETARSSLSHVPTHGSREVLVLCGSLTTCDPGNIFDTIDRFKREKIRCSVIGLTAEVQVCRTIAKETNGTYGVVLNEPHYKDLLFELVTPPAVTSSAEAASLVAMGFPRRITERTPSMCMCHKKPVLGGYVCPQCSAKVCELPTDCDVCGMALVASPHLARSYHHLFPVKNFVEVKWDASGADTARCFGCRSSFETPPQSGALAQRASDRFRCPECKHLFCLECDLFVHEALHNCPGCAQR</sequence>
<evidence type="ECO:0000256" key="5">
    <source>
        <dbReference type="ARBA" id="ARBA00022771"/>
    </source>
</evidence>
<organism evidence="15 16">
    <name type="scientific">Thamnocephalis sphaerospora</name>
    <dbReference type="NCBI Taxonomy" id="78915"/>
    <lineage>
        <taxon>Eukaryota</taxon>
        <taxon>Fungi</taxon>
        <taxon>Fungi incertae sedis</taxon>
        <taxon>Zoopagomycota</taxon>
        <taxon>Zoopagomycotina</taxon>
        <taxon>Zoopagomycetes</taxon>
        <taxon>Zoopagales</taxon>
        <taxon>Sigmoideomycetaceae</taxon>
        <taxon>Thamnocephalis</taxon>
    </lineage>
</organism>
<dbReference type="GO" id="GO:0005675">
    <property type="term" value="C:transcription factor TFIIH holo complex"/>
    <property type="evidence" value="ECO:0007669"/>
    <property type="project" value="UniProtKB-UniRule"/>
</dbReference>
<keyword evidence="9" id="KW-0234">DNA repair</keyword>
<reference evidence="16" key="1">
    <citation type="journal article" date="2018" name="Nat. Microbiol.">
        <title>Leveraging single-cell genomics to expand the fungal tree of life.</title>
        <authorList>
            <person name="Ahrendt S.R."/>
            <person name="Quandt C.A."/>
            <person name="Ciobanu D."/>
            <person name="Clum A."/>
            <person name="Salamov A."/>
            <person name="Andreopoulos B."/>
            <person name="Cheng J.F."/>
            <person name="Woyke T."/>
            <person name="Pelin A."/>
            <person name="Henrissat B."/>
            <person name="Reynolds N.K."/>
            <person name="Benny G.L."/>
            <person name="Smith M.E."/>
            <person name="James T.Y."/>
            <person name="Grigoriev I.V."/>
        </authorList>
    </citation>
    <scope>NUCLEOTIDE SEQUENCE [LARGE SCALE GENOMIC DNA]</scope>
    <source>
        <strain evidence="16">RSA 1356</strain>
    </source>
</reference>
<feature type="compositionally biased region" description="Acidic residues" evidence="13">
    <location>
        <begin position="11"/>
        <end position="26"/>
    </location>
</feature>
<dbReference type="Gene3D" id="3.40.50.410">
    <property type="entry name" value="von Willebrand factor, type A domain"/>
    <property type="match status" value="1"/>
</dbReference>
<evidence type="ECO:0000256" key="7">
    <source>
        <dbReference type="ARBA" id="ARBA00023015"/>
    </source>
</evidence>
<dbReference type="Pfam" id="PF07975">
    <property type="entry name" value="C1_4"/>
    <property type="match status" value="1"/>
</dbReference>
<evidence type="ECO:0000256" key="2">
    <source>
        <dbReference type="ARBA" id="ARBA00006092"/>
    </source>
</evidence>
<evidence type="ECO:0000256" key="12">
    <source>
        <dbReference type="PIRSR" id="PIRSR015919-1"/>
    </source>
</evidence>
<dbReference type="InterPro" id="IPR013087">
    <property type="entry name" value="Znf_C2H2_type"/>
</dbReference>
<dbReference type="SMART" id="SM01047">
    <property type="entry name" value="C1_4"/>
    <property type="match status" value="1"/>
</dbReference>
<dbReference type="InterPro" id="IPR007198">
    <property type="entry name" value="Ssl1-like"/>
</dbReference>
<gene>
    <name evidence="15" type="ORF">THASP1DRAFT_17267</name>
</gene>
<dbReference type="Proteomes" id="UP000271241">
    <property type="component" value="Unassembled WGS sequence"/>
</dbReference>
<evidence type="ECO:0000313" key="15">
    <source>
        <dbReference type="EMBL" id="RKP07291.1"/>
    </source>
</evidence>
<dbReference type="SUPFAM" id="SSF53300">
    <property type="entry name" value="vWA-like"/>
    <property type="match status" value="1"/>
</dbReference>
<dbReference type="GO" id="GO:0000439">
    <property type="term" value="C:transcription factor TFIIH core complex"/>
    <property type="evidence" value="ECO:0007669"/>
    <property type="project" value="UniProtKB-UniRule"/>
</dbReference>
<evidence type="ECO:0000256" key="4">
    <source>
        <dbReference type="ARBA" id="ARBA00022763"/>
    </source>
</evidence>
<comment type="subcellular location">
    <subcellularLocation>
        <location evidence="1 11">Nucleus</location>
    </subcellularLocation>
</comment>
<protein>
    <recommendedName>
        <fullName evidence="11">General transcription and DNA repair factor IIH</fullName>
    </recommendedName>
</protein>
<dbReference type="InterPro" id="IPR012170">
    <property type="entry name" value="TFIIH_SSL1/p44"/>
</dbReference>
<comment type="similarity">
    <text evidence="2 11">Belongs to the GTF2H2 family.</text>
</comment>
<accession>A0A4P9XPD2</accession>
<dbReference type="EMBL" id="KZ992740">
    <property type="protein sequence ID" value="RKP07291.1"/>
    <property type="molecule type" value="Genomic_DNA"/>
</dbReference>
<keyword evidence="16" id="KW-1185">Reference proteome</keyword>
<comment type="function">
    <text evidence="11">Component of the general transcription and DNA repair factor IIH (TFIIH) core complex, which is involved in general and transcription-coupled nucleotide excision repair (NER) of damaged DNA and, when complexed to TFIIK, in RNA transcription by RNA polymerase II.</text>
</comment>